<reference evidence="2 3" key="1">
    <citation type="submission" date="2024-01" db="EMBL/GenBank/DDBJ databases">
        <title>The complete chloroplast genome sequence of Lithospermum erythrorhizon: insights into the phylogenetic relationship among Boraginaceae species and the maternal lineages of purple gromwells.</title>
        <authorList>
            <person name="Okada T."/>
            <person name="Watanabe K."/>
        </authorList>
    </citation>
    <scope>NUCLEOTIDE SEQUENCE [LARGE SCALE GENOMIC DNA]</scope>
</reference>
<protein>
    <submittedName>
        <fullName evidence="2">Uncharacterized protein</fullName>
    </submittedName>
</protein>
<dbReference type="EMBL" id="BAABME010006364">
    <property type="protein sequence ID" value="GAA0168151.1"/>
    <property type="molecule type" value="Genomic_DNA"/>
</dbReference>
<evidence type="ECO:0000256" key="1">
    <source>
        <dbReference type="SAM" id="MobiDB-lite"/>
    </source>
</evidence>
<feature type="compositionally biased region" description="Polar residues" evidence="1">
    <location>
        <begin position="33"/>
        <end position="45"/>
    </location>
</feature>
<keyword evidence="3" id="KW-1185">Reference proteome</keyword>
<dbReference type="AlphaFoldDB" id="A0AAV3QY61"/>
<accession>A0AAV3QY61</accession>
<organism evidence="2 3">
    <name type="scientific">Lithospermum erythrorhizon</name>
    <name type="common">Purple gromwell</name>
    <name type="synonym">Lithospermum officinale var. erythrorhizon</name>
    <dbReference type="NCBI Taxonomy" id="34254"/>
    <lineage>
        <taxon>Eukaryota</taxon>
        <taxon>Viridiplantae</taxon>
        <taxon>Streptophyta</taxon>
        <taxon>Embryophyta</taxon>
        <taxon>Tracheophyta</taxon>
        <taxon>Spermatophyta</taxon>
        <taxon>Magnoliopsida</taxon>
        <taxon>eudicotyledons</taxon>
        <taxon>Gunneridae</taxon>
        <taxon>Pentapetalae</taxon>
        <taxon>asterids</taxon>
        <taxon>lamiids</taxon>
        <taxon>Boraginales</taxon>
        <taxon>Boraginaceae</taxon>
        <taxon>Boraginoideae</taxon>
        <taxon>Lithospermeae</taxon>
        <taxon>Lithospermum</taxon>
    </lineage>
</organism>
<name>A0AAV3QY61_LITER</name>
<proteinExistence type="predicted"/>
<dbReference type="Proteomes" id="UP001454036">
    <property type="component" value="Unassembled WGS sequence"/>
</dbReference>
<feature type="region of interest" description="Disordered" evidence="1">
    <location>
        <begin position="32"/>
        <end position="59"/>
    </location>
</feature>
<comment type="caution">
    <text evidence="2">The sequence shown here is derived from an EMBL/GenBank/DDBJ whole genome shotgun (WGS) entry which is preliminary data.</text>
</comment>
<feature type="compositionally biased region" description="Low complexity" evidence="1">
    <location>
        <begin position="46"/>
        <end position="57"/>
    </location>
</feature>
<evidence type="ECO:0000313" key="2">
    <source>
        <dbReference type="EMBL" id="GAA0168151.1"/>
    </source>
</evidence>
<feature type="region of interest" description="Disordered" evidence="1">
    <location>
        <begin position="281"/>
        <end position="302"/>
    </location>
</feature>
<sequence length="367" mass="40816">MENSYEDSSSSNSQSSFDFGMEILENELMNDSYKPSQNLDTSHNIQQPLNLPPQNQQENSDFNFLTYKTTMGSSFHVNFSQKDDYTLNSILEPWRKNNVGGNDVNNTGYFYITSEKPMTNPPINPTLDDGHQGLLANNNSYPFFDYQSSLNKTIVGPSNPQEQNELFPTNFSALMQPTNQGAPTNSRRILQIANPVESSGISLSEYMKCFFGEPTITSAKDSLKDVPSKITNESNVKGSNPPPIAPNVVSQVRKDLNWWRKKEPINKLILTQLFAKKTRAERAENAEKEKNNDDQTTKIPSKEISVGNVKKLSSEPVLKGVVIGEGQGGQNIGTQEATPSSVDMKGKGLVMEHPMAESSSDDDMWLL</sequence>
<gene>
    <name evidence="2" type="ORF">LIER_22933</name>
</gene>
<feature type="compositionally biased region" description="Basic and acidic residues" evidence="1">
    <location>
        <begin position="281"/>
        <end position="296"/>
    </location>
</feature>
<evidence type="ECO:0000313" key="3">
    <source>
        <dbReference type="Proteomes" id="UP001454036"/>
    </source>
</evidence>